<comment type="similarity">
    <text evidence="1">Belongs to the NmrA-type oxidoreductase family. Isoflavone reductase subfamily.</text>
</comment>
<dbReference type="HOGENOM" id="CLU_044876_0_2_1"/>
<sequence length="317" mass="34797">MTRSQRIAIAGGTGGIGSHIVEGLLEIKERDSLHIIVLSRSSKSDVQFAGASAPVIGVDYQDIDAVEAVLREHQIDTIISTVSGSDFAQAFAVAQQRLLDAALRVPSVRRFAPSEFAVNSEKLVSVPLYRLKVPILQSLRKVKETRPGFEFTVFSCGIFMNYLGYGNPKPDGMKAHGHLKSFPYIVDISKAAADVPGDGTTKYTFTTAEDVGRFTAAATQLETWPEDSDMAGDVISINEIIRIAESTTGKKFDVKYNTEEDILARMDPNPTGPMGNFYMEVYLGMVRGECEQGTTLNKLTDVKPTSVETYLRKWWGN</sequence>
<dbReference type="Proteomes" id="UP000017559">
    <property type="component" value="Unassembled WGS sequence"/>
</dbReference>
<keyword evidence="2" id="KW-0521">NADP</keyword>
<name>V2XQR3_MONRO</name>
<organism evidence="5 6">
    <name type="scientific">Moniliophthora roreri (strain MCA 2997)</name>
    <name type="common">Cocoa frosty pod rot fungus</name>
    <name type="synonym">Crinipellis roreri</name>
    <dbReference type="NCBI Taxonomy" id="1381753"/>
    <lineage>
        <taxon>Eukaryota</taxon>
        <taxon>Fungi</taxon>
        <taxon>Dikarya</taxon>
        <taxon>Basidiomycota</taxon>
        <taxon>Agaricomycotina</taxon>
        <taxon>Agaricomycetes</taxon>
        <taxon>Agaricomycetidae</taxon>
        <taxon>Agaricales</taxon>
        <taxon>Marasmiineae</taxon>
        <taxon>Marasmiaceae</taxon>
        <taxon>Moniliophthora</taxon>
    </lineage>
</organism>
<dbReference type="Gene3D" id="3.90.25.10">
    <property type="entry name" value="UDP-galactose 4-epimerase, domain 1"/>
    <property type="match status" value="1"/>
</dbReference>
<comment type="caution">
    <text evidence="5">The sequence shown here is derived from an EMBL/GenBank/DDBJ whole genome shotgun (WGS) entry which is preliminary data.</text>
</comment>
<dbReference type="EMBL" id="AWSO01000118">
    <property type="protein sequence ID" value="ESK94885.1"/>
    <property type="molecule type" value="Genomic_DNA"/>
</dbReference>
<gene>
    <name evidence="5" type="ORF">Moror_14052</name>
</gene>
<dbReference type="Gene3D" id="3.40.50.720">
    <property type="entry name" value="NAD(P)-binding Rossmann-like Domain"/>
    <property type="match status" value="1"/>
</dbReference>
<protein>
    <submittedName>
        <fullName evidence="5">Isoflavone reductase</fullName>
    </submittedName>
</protein>
<keyword evidence="3" id="KW-0560">Oxidoreductase</keyword>
<dbReference type="OrthoDB" id="9974981at2759"/>
<evidence type="ECO:0000313" key="5">
    <source>
        <dbReference type="EMBL" id="ESK94885.1"/>
    </source>
</evidence>
<proteinExistence type="inferred from homology"/>
<dbReference type="AlphaFoldDB" id="V2XQR3"/>
<evidence type="ECO:0000256" key="2">
    <source>
        <dbReference type="ARBA" id="ARBA00022857"/>
    </source>
</evidence>
<reference evidence="5 6" key="1">
    <citation type="journal article" date="2014" name="BMC Genomics">
        <title>Genome and secretome analysis of the hemibiotrophic fungal pathogen, Moniliophthora roreri, which causes frosty pod rot disease of cacao: mechanisms of the biotrophic and necrotrophic phases.</title>
        <authorList>
            <person name="Meinhardt L.W."/>
            <person name="Costa G.G.L."/>
            <person name="Thomazella D.P.T."/>
            <person name="Teixeira P.J.P.L."/>
            <person name="Carazzolle M.F."/>
            <person name="Schuster S.C."/>
            <person name="Carlson J.E."/>
            <person name="Guiltinan M.J."/>
            <person name="Mieczkowski P."/>
            <person name="Farmer A."/>
            <person name="Ramaraj T."/>
            <person name="Crozier J."/>
            <person name="Davis R.E."/>
            <person name="Shao J."/>
            <person name="Melnick R.L."/>
            <person name="Pereira G.A.G."/>
            <person name="Bailey B.A."/>
        </authorList>
    </citation>
    <scope>NUCLEOTIDE SEQUENCE [LARGE SCALE GENOMIC DNA]</scope>
    <source>
        <strain evidence="5 6">MCA 2997</strain>
    </source>
</reference>
<dbReference type="InterPro" id="IPR051609">
    <property type="entry name" value="NmrA/Isoflavone_reductase-like"/>
</dbReference>
<dbReference type="InterPro" id="IPR008030">
    <property type="entry name" value="NmrA-like"/>
</dbReference>
<evidence type="ECO:0000256" key="3">
    <source>
        <dbReference type="ARBA" id="ARBA00023002"/>
    </source>
</evidence>
<dbReference type="PANTHER" id="PTHR47706:SF4">
    <property type="entry name" value="NMRA-LIKE DOMAIN-CONTAINING PROTEIN"/>
    <property type="match status" value="1"/>
</dbReference>
<accession>V2XQR3</accession>
<evidence type="ECO:0000256" key="1">
    <source>
        <dbReference type="ARBA" id="ARBA00005725"/>
    </source>
</evidence>
<feature type="domain" description="NmrA-like" evidence="4">
    <location>
        <begin position="4"/>
        <end position="311"/>
    </location>
</feature>
<dbReference type="SUPFAM" id="SSF51735">
    <property type="entry name" value="NAD(P)-binding Rossmann-fold domains"/>
    <property type="match status" value="1"/>
</dbReference>
<dbReference type="KEGG" id="mrr:Moror_14052"/>
<dbReference type="GO" id="GO:0016491">
    <property type="term" value="F:oxidoreductase activity"/>
    <property type="evidence" value="ECO:0007669"/>
    <property type="project" value="UniProtKB-KW"/>
</dbReference>
<dbReference type="InterPro" id="IPR036291">
    <property type="entry name" value="NAD(P)-bd_dom_sf"/>
</dbReference>
<evidence type="ECO:0000259" key="4">
    <source>
        <dbReference type="Pfam" id="PF05368"/>
    </source>
</evidence>
<keyword evidence="6" id="KW-1185">Reference proteome</keyword>
<evidence type="ECO:0000313" key="6">
    <source>
        <dbReference type="Proteomes" id="UP000017559"/>
    </source>
</evidence>
<dbReference type="PANTHER" id="PTHR47706">
    <property type="entry name" value="NMRA-LIKE FAMILY PROTEIN"/>
    <property type="match status" value="1"/>
</dbReference>
<dbReference type="Pfam" id="PF05368">
    <property type="entry name" value="NmrA"/>
    <property type="match status" value="1"/>
</dbReference>